<dbReference type="GO" id="GO:0031369">
    <property type="term" value="F:translation initiation factor binding"/>
    <property type="evidence" value="ECO:0007669"/>
    <property type="project" value="TreeGrafter"/>
</dbReference>
<dbReference type="OrthoDB" id="10255414at2759"/>
<dbReference type="GeneID" id="37013698"/>
<evidence type="ECO:0000259" key="5">
    <source>
        <dbReference type="SMART" id="SM00653"/>
    </source>
</evidence>
<dbReference type="SUPFAM" id="SSF100966">
    <property type="entry name" value="Translation initiation factor 2 beta, aIF2beta, N-terminal domain"/>
    <property type="match status" value="1"/>
</dbReference>
<dbReference type="SUPFAM" id="SSF75689">
    <property type="entry name" value="Zinc-binding domain of translation initiation factor 2 beta"/>
    <property type="match status" value="1"/>
</dbReference>
<name>A0A316UB31_9BASI</name>
<dbReference type="InterPro" id="IPR016190">
    <property type="entry name" value="Transl_init_fac_IF2/IF5_Zn-bd"/>
</dbReference>
<dbReference type="GO" id="GO:0003743">
    <property type="term" value="F:translation initiation factor activity"/>
    <property type="evidence" value="ECO:0007669"/>
    <property type="project" value="UniProtKB-KW"/>
</dbReference>
<dbReference type="Pfam" id="PF01873">
    <property type="entry name" value="eIF-5_eIF-2B"/>
    <property type="match status" value="1"/>
</dbReference>
<feature type="domain" description="Translation initiation factor IF2/IF5" evidence="5">
    <location>
        <begin position="222"/>
        <end position="331"/>
    </location>
</feature>
<feature type="compositionally biased region" description="Gly residues" evidence="4">
    <location>
        <begin position="150"/>
        <end position="159"/>
    </location>
</feature>
<dbReference type="GO" id="GO:0001731">
    <property type="term" value="P:formation of translation preinitiation complex"/>
    <property type="evidence" value="ECO:0007669"/>
    <property type="project" value="TreeGrafter"/>
</dbReference>
<keyword evidence="2" id="KW-0396">Initiation factor</keyword>
<dbReference type="FunFam" id="3.30.30.170:FF:000001">
    <property type="entry name" value="Eukaryotic translation initiation factor 2 subunit"/>
    <property type="match status" value="1"/>
</dbReference>
<dbReference type="GO" id="GO:0005850">
    <property type="term" value="C:eukaryotic translation initiation factor 2 complex"/>
    <property type="evidence" value="ECO:0007669"/>
    <property type="project" value="TreeGrafter"/>
</dbReference>
<dbReference type="AlphaFoldDB" id="A0A316UB31"/>
<accession>A0A316UB31</accession>
<dbReference type="PANTHER" id="PTHR23001:SF3">
    <property type="entry name" value="EUKARYOTIC TRANSLATION INITIATION FACTOR 2 SUBUNIT 2"/>
    <property type="match status" value="1"/>
</dbReference>
<comment type="similarity">
    <text evidence="1">Belongs to the eIF-2-beta/eIF-5 family.</text>
</comment>
<protein>
    <recommendedName>
        <fullName evidence="5">Translation initiation factor IF2/IF5 domain-containing protein</fullName>
    </recommendedName>
</protein>
<evidence type="ECO:0000313" key="7">
    <source>
        <dbReference type="Proteomes" id="UP000245942"/>
    </source>
</evidence>
<feature type="compositionally biased region" description="Basic and acidic residues" evidence="4">
    <location>
        <begin position="133"/>
        <end position="145"/>
    </location>
</feature>
<feature type="compositionally biased region" description="Acidic residues" evidence="4">
    <location>
        <begin position="160"/>
        <end position="169"/>
    </location>
</feature>
<dbReference type="InterPro" id="IPR016189">
    <property type="entry name" value="Transl_init_fac_IF2/IF5_N"/>
</dbReference>
<evidence type="ECO:0000256" key="1">
    <source>
        <dbReference type="ARBA" id="ARBA00010397"/>
    </source>
</evidence>
<dbReference type="SMART" id="SM00653">
    <property type="entry name" value="eIF2B_5"/>
    <property type="match status" value="1"/>
</dbReference>
<dbReference type="GO" id="GO:0003729">
    <property type="term" value="F:mRNA binding"/>
    <property type="evidence" value="ECO:0007669"/>
    <property type="project" value="TreeGrafter"/>
</dbReference>
<evidence type="ECO:0000256" key="2">
    <source>
        <dbReference type="ARBA" id="ARBA00022540"/>
    </source>
</evidence>
<dbReference type="Proteomes" id="UP000245942">
    <property type="component" value="Unassembled WGS sequence"/>
</dbReference>
<feature type="compositionally biased region" description="Low complexity" evidence="4">
    <location>
        <begin position="90"/>
        <end position="111"/>
    </location>
</feature>
<feature type="region of interest" description="Disordered" evidence="4">
    <location>
        <begin position="1"/>
        <end position="194"/>
    </location>
</feature>
<dbReference type="RefSeq" id="XP_025349529.1">
    <property type="nucleotide sequence ID" value="XM_025491964.1"/>
</dbReference>
<dbReference type="InterPro" id="IPR002735">
    <property type="entry name" value="Transl_init_fac_IF2/IF5_dom"/>
</dbReference>
<dbReference type="EMBL" id="KZ819323">
    <property type="protein sequence ID" value="PWN22369.1"/>
    <property type="molecule type" value="Genomic_DNA"/>
</dbReference>
<reference evidence="6 7" key="1">
    <citation type="journal article" date="2018" name="Mol. Biol. Evol.">
        <title>Broad Genomic Sampling Reveals a Smut Pathogenic Ancestry of the Fungal Clade Ustilaginomycotina.</title>
        <authorList>
            <person name="Kijpornyongpan T."/>
            <person name="Mondo S.J."/>
            <person name="Barry K."/>
            <person name="Sandor L."/>
            <person name="Lee J."/>
            <person name="Lipzen A."/>
            <person name="Pangilinan J."/>
            <person name="LaButti K."/>
            <person name="Hainaut M."/>
            <person name="Henrissat B."/>
            <person name="Grigoriev I.V."/>
            <person name="Spatafora J.W."/>
            <person name="Aime M.C."/>
        </authorList>
    </citation>
    <scope>NUCLEOTIDE SEQUENCE [LARGE SCALE GENOMIC DNA]</scope>
    <source>
        <strain evidence="6 7">MCA 4718</strain>
    </source>
</reference>
<dbReference type="PANTHER" id="PTHR23001">
    <property type="entry name" value="EUKARYOTIC TRANSLATION INITIATION FACTOR"/>
    <property type="match status" value="1"/>
</dbReference>
<feature type="compositionally biased region" description="Low complexity" evidence="4">
    <location>
        <begin position="41"/>
        <end position="61"/>
    </location>
</feature>
<evidence type="ECO:0000256" key="4">
    <source>
        <dbReference type="SAM" id="MobiDB-lite"/>
    </source>
</evidence>
<sequence>MSAENPEEPLFDPSLKKKKKSKKTVDFSGLDDEETIPATNGDAEAAAADVAAGEAEAAPEAAGEEDMFGGLKKKKKSKKAIPMDLDLEEASASTAAANAEPASEAGAAAAENTEDGDLDFGEMKKKKKKSKKAAFDMEAFEKELGEGEGEGSGAAATGGEGDDDADLGDDPFKADDGDDQAGGSSEQVETWHGTDRDYTYQELLGRFFGTLRAQNPALSGDKKKYTIVPPQVARDGSKKTSFANVIDICKRMHRQPDHVIQYLFAELGTVGSVDGSQRLIIKGRFQPKQIENVLRRYIVEYVTCKTCKSPNTLLLKENRIYFMKCSSCGSQRSVSAIKTGFQAQTGKRSKMRTA</sequence>
<dbReference type="Gene3D" id="3.30.30.170">
    <property type="match status" value="1"/>
</dbReference>
<dbReference type="InterPro" id="IPR045196">
    <property type="entry name" value="IF2/IF5"/>
</dbReference>
<feature type="compositionally biased region" description="Acidic residues" evidence="4">
    <location>
        <begin position="1"/>
        <end position="10"/>
    </location>
</feature>
<evidence type="ECO:0000256" key="3">
    <source>
        <dbReference type="ARBA" id="ARBA00022917"/>
    </source>
</evidence>
<dbReference type="STRING" id="1684307.A0A316UB31"/>
<organism evidence="6 7">
    <name type="scientific">Pseudomicrostroma glucosiphilum</name>
    <dbReference type="NCBI Taxonomy" id="1684307"/>
    <lineage>
        <taxon>Eukaryota</taxon>
        <taxon>Fungi</taxon>
        <taxon>Dikarya</taxon>
        <taxon>Basidiomycota</taxon>
        <taxon>Ustilaginomycotina</taxon>
        <taxon>Exobasidiomycetes</taxon>
        <taxon>Microstromatales</taxon>
        <taxon>Microstromatales incertae sedis</taxon>
        <taxon>Pseudomicrostroma</taxon>
    </lineage>
</organism>
<gene>
    <name evidence="6" type="ORF">BCV69DRAFT_281370</name>
</gene>
<evidence type="ECO:0000313" key="6">
    <source>
        <dbReference type="EMBL" id="PWN22369.1"/>
    </source>
</evidence>
<keyword evidence="3" id="KW-0648">Protein biosynthesis</keyword>
<proteinExistence type="inferred from homology"/>
<keyword evidence="7" id="KW-1185">Reference proteome</keyword>